<gene>
    <name evidence="2" type="ORF">NW766_008684</name>
</gene>
<keyword evidence="3" id="KW-1185">Reference proteome</keyword>
<reference evidence="2" key="1">
    <citation type="submission" date="2022-10" db="EMBL/GenBank/DDBJ databases">
        <title>Fusarium specimens isolated from Avocado Roots.</title>
        <authorList>
            <person name="Stajich J."/>
            <person name="Roper C."/>
            <person name="Heimlech-Rivalta G."/>
        </authorList>
    </citation>
    <scope>NUCLEOTIDE SEQUENCE</scope>
    <source>
        <strain evidence="2">CF00143</strain>
    </source>
</reference>
<feature type="compositionally biased region" description="Basic and acidic residues" evidence="1">
    <location>
        <begin position="1"/>
        <end position="10"/>
    </location>
</feature>
<organism evidence="2 3">
    <name type="scientific">Fusarium irregulare</name>
    <dbReference type="NCBI Taxonomy" id="2494466"/>
    <lineage>
        <taxon>Eukaryota</taxon>
        <taxon>Fungi</taxon>
        <taxon>Dikarya</taxon>
        <taxon>Ascomycota</taxon>
        <taxon>Pezizomycotina</taxon>
        <taxon>Sordariomycetes</taxon>
        <taxon>Hypocreomycetidae</taxon>
        <taxon>Hypocreales</taxon>
        <taxon>Nectriaceae</taxon>
        <taxon>Fusarium</taxon>
        <taxon>Fusarium incarnatum-equiseti species complex</taxon>
    </lineage>
</organism>
<protein>
    <submittedName>
        <fullName evidence="2">Uncharacterized protein</fullName>
    </submittedName>
</protein>
<feature type="region of interest" description="Disordered" evidence="1">
    <location>
        <begin position="1"/>
        <end position="42"/>
    </location>
</feature>
<feature type="compositionally biased region" description="Polar residues" evidence="1">
    <location>
        <begin position="11"/>
        <end position="20"/>
    </location>
</feature>
<dbReference type="EMBL" id="JAPDHF010000013">
    <property type="protein sequence ID" value="KAJ4009566.1"/>
    <property type="molecule type" value="Genomic_DNA"/>
</dbReference>
<sequence length="164" mass="18040">MASPKADDTKPNVSAQNHASGYQYLGPGDGDQNVVSSSGVQFNDRSDRRQYTTFALSLQADGPGIPSVWNLAEALKLSNTEPAEPTANVLAEWLIRQQNSPLDEIGCLQAKRYNDGKTVPTFLIAVLGCMGYSPKQKTYTNEGTSKWAQERQSLRWYPRPDDDG</sequence>
<comment type="caution">
    <text evidence="2">The sequence shown here is derived from an EMBL/GenBank/DDBJ whole genome shotgun (WGS) entry which is preliminary data.</text>
</comment>
<dbReference type="Proteomes" id="UP001152130">
    <property type="component" value="Unassembled WGS sequence"/>
</dbReference>
<feature type="compositionally biased region" description="Polar residues" evidence="1">
    <location>
        <begin position="33"/>
        <end position="42"/>
    </location>
</feature>
<evidence type="ECO:0000313" key="2">
    <source>
        <dbReference type="EMBL" id="KAJ4009566.1"/>
    </source>
</evidence>
<feature type="region of interest" description="Disordered" evidence="1">
    <location>
        <begin position="143"/>
        <end position="164"/>
    </location>
</feature>
<proteinExistence type="predicted"/>
<name>A0A9W8PKC1_9HYPO</name>
<evidence type="ECO:0000313" key="3">
    <source>
        <dbReference type="Proteomes" id="UP001152130"/>
    </source>
</evidence>
<accession>A0A9W8PKC1</accession>
<evidence type="ECO:0000256" key="1">
    <source>
        <dbReference type="SAM" id="MobiDB-lite"/>
    </source>
</evidence>
<dbReference type="AlphaFoldDB" id="A0A9W8PKC1"/>
<feature type="compositionally biased region" description="Basic and acidic residues" evidence="1">
    <location>
        <begin position="148"/>
        <end position="164"/>
    </location>
</feature>